<dbReference type="PANTHER" id="PTHR31297">
    <property type="entry name" value="GLUCAN ENDO-1,6-BETA-GLUCOSIDASE B"/>
    <property type="match status" value="1"/>
</dbReference>
<dbReference type="InterPro" id="IPR050386">
    <property type="entry name" value="Glycosyl_hydrolase_5"/>
</dbReference>
<name>E5F2L2_9ZZZZ</name>
<reference evidence="6" key="2">
    <citation type="journal article" date="2012" name="Biosci. Biotechnol. Biochem.">
        <title>Identification and characterization of a cellulase-encoding gene from the buffalo rumen metagenomic library.</title>
        <authorList>
            <person name="Nguyen N.H."/>
            <person name="Maruset L."/>
            <person name="Uengwetwanit T."/>
            <person name="Mhuantong W."/>
            <person name="Harnpicharnchai P."/>
            <person name="Champreda V."/>
            <person name="Tanapongpipat S."/>
            <person name="Jirajaroenrat K."/>
            <person name="Rakshit S.K."/>
            <person name="Eurwilaichitr L."/>
            <person name="Pongpattanakitshote S."/>
        </authorList>
    </citation>
    <scope>NUCLEOTIDE SEQUENCE</scope>
</reference>
<dbReference type="GO" id="GO:0005576">
    <property type="term" value="C:extracellular region"/>
    <property type="evidence" value="ECO:0007669"/>
    <property type="project" value="TreeGrafter"/>
</dbReference>
<evidence type="ECO:0000256" key="3">
    <source>
        <dbReference type="ARBA" id="ARBA00023295"/>
    </source>
</evidence>
<evidence type="ECO:0000256" key="4">
    <source>
        <dbReference type="ARBA" id="ARBA00023326"/>
    </source>
</evidence>
<evidence type="ECO:0000256" key="1">
    <source>
        <dbReference type="ARBA" id="ARBA00022801"/>
    </source>
</evidence>
<reference evidence="6" key="1">
    <citation type="submission" date="2010-04" db="EMBL/GenBank/DDBJ databases">
        <authorList>
            <person name="Nguyen Nhung H."/>
            <person name="Marusact L."/>
            <person name="Uengwetwanit T."/>
            <person name="Harnpicharnchai P."/>
            <person name="Pongpattanakitshote S."/>
            <person name="Tanapongpipat S."/>
            <person name="Jirajaroenrat K."/>
            <person name="Rakshit S."/>
            <person name="Eurwilaichitr L."/>
        </authorList>
    </citation>
    <scope>NUCLEOTIDE SEQUENCE</scope>
</reference>
<evidence type="ECO:0000256" key="2">
    <source>
        <dbReference type="ARBA" id="ARBA00023277"/>
    </source>
</evidence>
<keyword evidence="1" id="KW-0378">Hydrolase</keyword>
<dbReference type="SUPFAM" id="SSF51445">
    <property type="entry name" value="(Trans)glycosidases"/>
    <property type="match status" value="1"/>
</dbReference>
<dbReference type="CAZy" id="GH5">
    <property type="family name" value="Glycoside Hydrolase Family 5"/>
</dbReference>
<dbReference type="AlphaFoldDB" id="E5F2L2"/>
<keyword evidence="4" id="KW-0624">Polysaccharide degradation</keyword>
<dbReference type="InterPro" id="IPR017853">
    <property type="entry name" value="GH"/>
</dbReference>
<dbReference type="PANTHER" id="PTHR31297:SF41">
    <property type="entry name" value="ENDOGLUCANASE, PUTATIVE (AFU_ORTHOLOGUE AFUA_5G01830)-RELATED"/>
    <property type="match status" value="1"/>
</dbReference>
<dbReference type="Pfam" id="PF00150">
    <property type="entry name" value="Cellulase"/>
    <property type="match status" value="1"/>
</dbReference>
<accession>E5F2L2</accession>
<organism evidence="6">
    <name type="scientific">uncultured microorganism</name>
    <dbReference type="NCBI Taxonomy" id="358574"/>
    <lineage>
        <taxon>unclassified sequences</taxon>
        <taxon>environmental samples</taxon>
    </lineage>
</organism>
<keyword evidence="3" id="KW-0326">Glycosidase</keyword>
<protein>
    <submittedName>
        <fullName evidence="6">Cellulase</fullName>
    </submittedName>
</protein>
<dbReference type="GO" id="GO:0009251">
    <property type="term" value="P:glucan catabolic process"/>
    <property type="evidence" value="ECO:0007669"/>
    <property type="project" value="TreeGrafter"/>
</dbReference>
<dbReference type="EMBL" id="HM147832">
    <property type="protein sequence ID" value="ADR64667.1"/>
    <property type="molecule type" value="Genomic_DNA"/>
</dbReference>
<dbReference type="InterPro" id="IPR001547">
    <property type="entry name" value="Glyco_hydro_5"/>
</dbReference>
<dbReference type="GO" id="GO:0008422">
    <property type="term" value="F:beta-glucosidase activity"/>
    <property type="evidence" value="ECO:0007669"/>
    <property type="project" value="TreeGrafter"/>
</dbReference>
<proteinExistence type="predicted"/>
<evidence type="ECO:0000259" key="5">
    <source>
        <dbReference type="Pfam" id="PF00150"/>
    </source>
</evidence>
<evidence type="ECO:0000313" key="6">
    <source>
        <dbReference type="EMBL" id="ADR64667.1"/>
    </source>
</evidence>
<sequence>MKAILPLFLFAAAVTAAPAPFSRSAAEFVRDEIHVGINIGNTLDVPTGNETEWGNVPITRELIRAYRERGFDTVRVPVTWSKRFDHGAPGHPIEPAFLARVKEVVGWCLSEGMVTIVNVHHDGGDGGPPFAWLTIDGDPAHEAQAEEILRDLWTQIARELGGAGERLVFEAFNEVRKAKAWGGPDGSQKGREDWTGRGPYFDRCNRYAEVFCRAVRATGGNNAKRYLMVPTYAAAFQEATCAGWRSPEPESGRIIADVHCYEPGDFCLWGDRKKHDPAHAAQRLDLFFPVFRKHFTDKGVPLVLGEVNAQRRWLDELHYVPNDVERMKWARQYAETARRYGFPIIVWENGGDWDMGLVDRRTAKWTKPRLADTFVAAARGRLDDATFAAWIAEAEAANRPPEPPPPGAAGDVVLRWAVGDAENYSGCWGQSMGYGNVNGNGAALKFFTYAADGSLHVDTHGAGGNMVHQQFWADRGLEARRSWAAWKGGHPATEAAGRSLHCALTAKNGTSALVKGFFLVPGLGKVPFGADGNQPGCFLATPERPTVEIDVPLPAGTIDLSGKGIGAELQFIPGEWGRNLPLDADLTAVELR</sequence>
<keyword evidence="2" id="KW-0119">Carbohydrate metabolism</keyword>
<dbReference type="Gene3D" id="3.20.20.80">
    <property type="entry name" value="Glycosidases"/>
    <property type="match status" value="1"/>
</dbReference>
<feature type="domain" description="Glycoside hydrolase family 5" evidence="5">
    <location>
        <begin position="47"/>
        <end position="350"/>
    </location>
</feature>